<proteinExistence type="predicted"/>
<dbReference type="EMBL" id="SRLO01000500">
    <property type="protein sequence ID" value="TNN53991.1"/>
    <property type="molecule type" value="Genomic_DNA"/>
</dbReference>
<protein>
    <submittedName>
        <fullName evidence="1">Uncharacterized protein</fullName>
    </submittedName>
</protein>
<name>A0A4Z2GL96_9TELE</name>
<organism evidence="1 2">
    <name type="scientific">Liparis tanakae</name>
    <name type="common">Tanaka's snailfish</name>
    <dbReference type="NCBI Taxonomy" id="230148"/>
    <lineage>
        <taxon>Eukaryota</taxon>
        <taxon>Metazoa</taxon>
        <taxon>Chordata</taxon>
        <taxon>Craniata</taxon>
        <taxon>Vertebrata</taxon>
        <taxon>Euteleostomi</taxon>
        <taxon>Actinopterygii</taxon>
        <taxon>Neopterygii</taxon>
        <taxon>Teleostei</taxon>
        <taxon>Neoteleostei</taxon>
        <taxon>Acanthomorphata</taxon>
        <taxon>Eupercaria</taxon>
        <taxon>Perciformes</taxon>
        <taxon>Cottioidei</taxon>
        <taxon>Cottales</taxon>
        <taxon>Liparidae</taxon>
        <taxon>Liparis</taxon>
    </lineage>
</organism>
<gene>
    <name evidence="1" type="ORF">EYF80_035815</name>
</gene>
<accession>A0A4Z2GL96</accession>
<comment type="caution">
    <text evidence="1">The sequence shown here is derived from an EMBL/GenBank/DDBJ whole genome shotgun (WGS) entry which is preliminary data.</text>
</comment>
<keyword evidence="2" id="KW-1185">Reference proteome</keyword>
<dbReference type="Proteomes" id="UP000314294">
    <property type="component" value="Unassembled WGS sequence"/>
</dbReference>
<evidence type="ECO:0000313" key="1">
    <source>
        <dbReference type="EMBL" id="TNN53991.1"/>
    </source>
</evidence>
<dbReference type="AlphaFoldDB" id="A0A4Z2GL96"/>
<evidence type="ECO:0000313" key="2">
    <source>
        <dbReference type="Proteomes" id="UP000314294"/>
    </source>
</evidence>
<sequence>MFKLCLCKGKCFDHQLPSNFSQLPIVLDDGPKEKVSARVPRSISMGLLEWLLGNRAVDPLGQLAEEDAAGQLLVELTQSVLVLQEIPQTHAVLQQQTNKLRLVADQGGEHGPVEISVSAKSTRFQVIASSSCLFQLSIPSVSLFLEAEWKLTNFFINWWMRAMEIRDNGRPATWEITSAILPEPSRTTHGVPFSMAL</sequence>
<reference evidence="1 2" key="1">
    <citation type="submission" date="2019-03" db="EMBL/GenBank/DDBJ databases">
        <title>First draft genome of Liparis tanakae, snailfish: a comprehensive survey of snailfish specific genes.</title>
        <authorList>
            <person name="Kim W."/>
            <person name="Song I."/>
            <person name="Jeong J.-H."/>
            <person name="Kim D."/>
            <person name="Kim S."/>
            <person name="Ryu S."/>
            <person name="Song J.Y."/>
            <person name="Lee S.K."/>
        </authorList>
    </citation>
    <scope>NUCLEOTIDE SEQUENCE [LARGE SCALE GENOMIC DNA]</scope>
    <source>
        <tissue evidence="1">Muscle</tissue>
    </source>
</reference>